<name>A0A381ZVZ7_9ZZZZ</name>
<sequence>MIAEDANNKPKVRKRTPGHALTKKHKNKKKYNRKNKRKKETIDE</sequence>
<feature type="region of interest" description="Disordered" evidence="1">
    <location>
        <begin position="1"/>
        <end position="44"/>
    </location>
</feature>
<feature type="compositionally biased region" description="Basic residues" evidence="1">
    <location>
        <begin position="10"/>
        <end position="44"/>
    </location>
</feature>
<evidence type="ECO:0000256" key="1">
    <source>
        <dbReference type="SAM" id="MobiDB-lite"/>
    </source>
</evidence>
<organism evidence="2">
    <name type="scientific">marine metagenome</name>
    <dbReference type="NCBI Taxonomy" id="408172"/>
    <lineage>
        <taxon>unclassified sequences</taxon>
        <taxon>metagenomes</taxon>
        <taxon>ecological metagenomes</taxon>
    </lineage>
</organism>
<proteinExistence type="predicted"/>
<accession>A0A381ZVZ7</accession>
<protein>
    <submittedName>
        <fullName evidence="2">Uncharacterized protein</fullName>
    </submittedName>
</protein>
<dbReference type="AlphaFoldDB" id="A0A381ZVZ7"/>
<reference evidence="2" key="1">
    <citation type="submission" date="2018-05" db="EMBL/GenBank/DDBJ databases">
        <authorList>
            <person name="Lanie J.A."/>
            <person name="Ng W.-L."/>
            <person name="Kazmierczak K.M."/>
            <person name="Andrzejewski T.M."/>
            <person name="Davidsen T.M."/>
            <person name="Wayne K.J."/>
            <person name="Tettelin H."/>
            <person name="Glass J.I."/>
            <person name="Rusch D."/>
            <person name="Podicherti R."/>
            <person name="Tsui H.-C.T."/>
            <person name="Winkler M.E."/>
        </authorList>
    </citation>
    <scope>NUCLEOTIDE SEQUENCE</scope>
</reference>
<gene>
    <name evidence="2" type="ORF">METZ01_LOCUS145871</name>
</gene>
<evidence type="ECO:0000313" key="2">
    <source>
        <dbReference type="EMBL" id="SVA93017.1"/>
    </source>
</evidence>
<dbReference type="EMBL" id="UINC01022752">
    <property type="protein sequence ID" value="SVA93017.1"/>
    <property type="molecule type" value="Genomic_DNA"/>
</dbReference>